<keyword evidence="4 6" id="KW-1133">Transmembrane helix</keyword>
<proteinExistence type="predicted"/>
<evidence type="ECO:0000256" key="1">
    <source>
        <dbReference type="ARBA" id="ARBA00004141"/>
    </source>
</evidence>
<keyword evidence="2" id="KW-0813">Transport</keyword>
<dbReference type="GO" id="GO:0016020">
    <property type="term" value="C:membrane"/>
    <property type="evidence" value="ECO:0007669"/>
    <property type="project" value="UniProtKB-SubCell"/>
</dbReference>
<gene>
    <name evidence="7" type="ORF">P3T76_007560</name>
</gene>
<organism evidence="7 8">
    <name type="scientific">Phytophthora citrophthora</name>
    <dbReference type="NCBI Taxonomy" id="4793"/>
    <lineage>
        <taxon>Eukaryota</taxon>
        <taxon>Sar</taxon>
        <taxon>Stramenopiles</taxon>
        <taxon>Oomycota</taxon>
        <taxon>Peronosporomycetes</taxon>
        <taxon>Peronosporales</taxon>
        <taxon>Peronosporaceae</taxon>
        <taxon>Phytophthora</taxon>
    </lineage>
</organism>
<dbReference type="Proteomes" id="UP001259832">
    <property type="component" value="Unassembled WGS sequence"/>
</dbReference>
<dbReference type="EMBL" id="JASMQC010000013">
    <property type="protein sequence ID" value="KAK1940854.1"/>
    <property type="molecule type" value="Genomic_DNA"/>
</dbReference>
<keyword evidence="5 6" id="KW-0472">Membrane</keyword>
<keyword evidence="8" id="KW-1185">Reference proteome</keyword>
<name>A0AAD9LN60_9STRA</name>
<protein>
    <submittedName>
        <fullName evidence="7">Uncharacterized protein</fullName>
    </submittedName>
</protein>
<comment type="caution">
    <text evidence="7">The sequence shown here is derived from an EMBL/GenBank/DDBJ whole genome shotgun (WGS) entry which is preliminary data.</text>
</comment>
<evidence type="ECO:0000313" key="7">
    <source>
        <dbReference type="EMBL" id="KAK1940854.1"/>
    </source>
</evidence>
<evidence type="ECO:0000256" key="2">
    <source>
        <dbReference type="ARBA" id="ARBA00022448"/>
    </source>
</evidence>
<sequence>MLLISPVDYTPEIEARLNRNAAGGGIIYVVFIMFAACGYVLADVCAGGIVVELAQRKPLAQRGRAQSTVYATRTLAITIGQILMAYCSTTPTYCSVKRLGAPPSLNAPDSVNPTAEGVNLSCSYSLYASFRRHADVRSVVLISATCLEMKYYQTTIYLAGNGN</sequence>
<evidence type="ECO:0000313" key="8">
    <source>
        <dbReference type="Proteomes" id="UP001259832"/>
    </source>
</evidence>
<evidence type="ECO:0000256" key="3">
    <source>
        <dbReference type="ARBA" id="ARBA00022692"/>
    </source>
</evidence>
<dbReference type="PANTHER" id="PTHR31585">
    <property type="entry name" value="FOLATE-BIOPTERIN TRANSPORTER 1, CHLOROPLASTIC"/>
    <property type="match status" value="1"/>
</dbReference>
<comment type="subcellular location">
    <subcellularLocation>
        <location evidence="1">Membrane</location>
        <topology evidence="1">Multi-pass membrane protein</topology>
    </subcellularLocation>
</comment>
<dbReference type="PANTHER" id="PTHR31585:SF5">
    <property type="entry name" value="RNA-BINDING S4 DOMAIN-CONTAINING PROTEIN"/>
    <property type="match status" value="1"/>
</dbReference>
<feature type="transmembrane region" description="Helical" evidence="6">
    <location>
        <begin position="26"/>
        <end position="54"/>
    </location>
</feature>
<evidence type="ECO:0000256" key="6">
    <source>
        <dbReference type="SAM" id="Phobius"/>
    </source>
</evidence>
<reference evidence="7" key="1">
    <citation type="submission" date="2023-08" db="EMBL/GenBank/DDBJ databases">
        <title>Reference Genome Resource for the Citrus Pathogen Phytophthora citrophthora.</title>
        <authorList>
            <person name="Moller H."/>
            <person name="Coetzee B."/>
            <person name="Rose L.J."/>
            <person name="Van Niekerk J.M."/>
        </authorList>
    </citation>
    <scope>NUCLEOTIDE SEQUENCE</scope>
    <source>
        <strain evidence="7">STE-U-9442</strain>
    </source>
</reference>
<dbReference type="InterPro" id="IPR039309">
    <property type="entry name" value="BT1"/>
</dbReference>
<keyword evidence="3 6" id="KW-0812">Transmembrane</keyword>
<evidence type="ECO:0000256" key="4">
    <source>
        <dbReference type="ARBA" id="ARBA00022989"/>
    </source>
</evidence>
<dbReference type="AlphaFoldDB" id="A0AAD9LN60"/>
<accession>A0AAD9LN60</accession>
<evidence type="ECO:0000256" key="5">
    <source>
        <dbReference type="ARBA" id="ARBA00023136"/>
    </source>
</evidence>